<feature type="transmembrane region" description="Helical" evidence="9">
    <location>
        <begin position="57"/>
        <end position="82"/>
    </location>
</feature>
<evidence type="ECO:0000256" key="1">
    <source>
        <dbReference type="ARBA" id="ARBA00004370"/>
    </source>
</evidence>
<name>A0A3G5BC60_TRECO</name>
<evidence type="ECO:0000256" key="2">
    <source>
        <dbReference type="ARBA" id="ARBA00008472"/>
    </source>
</evidence>
<dbReference type="Pfam" id="PF00507">
    <property type="entry name" value="Oxidored_q4"/>
    <property type="match status" value="1"/>
</dbReference>
<evidence type="ECO:0000256" key="4">
    <source>
        <dbReference type="ARBA" id="ARBA00022448"/>
    </source>
</evidence>
<dbReference type="PANTHER" id="PTHR11058">
    <property type="entry name" value="NADH-UBIQUINONE OXIDOREDUCTASE CHAIN 3"/>
    <property type="match status" value="1"/>
</dbReference>
<dbReference type="AlphaFoldDB" id="A0A3G5BC60"/>
<reference evidence="10" key="1">
    <citation type="journal article" date="2018" name="Int. J. Biol. Macromol.">
        <title>The first two mitochondrial genomes of wood wasps (Hymenoptera: Symphyta): Novel gene rearrangements and higher-level phylogeny of the basal hymenopterans.</title>
        <authorList>
            <person name="Ma Y."/>
            <person name="Zheng B.Y."/>
            <person name="Zhu J.C."/>
            <person name="van Achterberg C."/>
            <person name="Tang P."/>
            <person name="Chen X.X."/>
        </authorList>
    </citation>
    <scope>NUCLEOTIDE SEQUENCE</scope>
</reference>
<evidence type="ECO:0000256" key="9">
    <source>
        <dbReference type="RuleBase" id="RU003640"/>
    </source>
</evidence>
<proteinExistence type="inferred from homology"/>
<dbReference type="GO" id="GO:0008137">
    <property type="term" value="F:NADH dehydrogenase (ubiquinone) activity"/>
    <property type="evidence" value="ECO:0007669"/>
    <property type="project" value="UniProtKB-UniRule"/>
</dbReference>
<keyword evidence="9" id="KW-0520">NAD</keyword>
<organism evidence="10">
    <name type="scientific">Tremex columba</name>
    <name type="common">Pigeon horntail wasp</name>
    <name type="synonym">Sirex columba</name>
    <dbReference type="NCBI Taxonomy" id="222809"/>
    <lineage>
        <taxon>Eukaryota</taxon>
        <taxon>Metazoa</taxon>
        <taxon>Ecdysozoa</taxon>
        <taxon>Arthropoda</taxon>
        <taxon>Hexapoda</taxon>
        <taxon>Insecta</taxon>
        <taxon>Pterygota</taxon>
        <taxon>Neoptera</taxon>
        <taxon>Endopterygota</taxon>
        <taxon>Hymenoptera</taxon>
        <taxon>Siricoidea</taxon>
        <taxon>Siricidae</taxon>
        <taxon>Tremex</taxon>
    </lineage>
</organism>
<protein>
    <recommendedName>
        <fullName evidence="3 9">NADH-ubiquinone oxidoreductase chain 3</fullName>
        <ecNumber evidence="9">7.1.1.2</ecNumber>
    </recommendedName>
</protein>
<dbReference type="InterPro" id="IPR038430">
    <property type="entry name" value="NDAH_ubi_oxred_su3_sf"/>
</dbReference>
<keyword evidence="9" id="KW-0679">Respiratory chain</keyword>
<evidence type="ECO:0000313" key="10">
    <source>
        <dbReference type="EMBL" id="AYV97236.1"/>
    </source>
</evidence>
<accession>A0A3G5BC60</accession>
<evidence type="ECO:0000256" key="6">
    <source>
        <dbReference type="ARBA" id="ARBA00022989"/>
    </source>
</evidence>
<keyword evidence="7 9" id="KW-0472">Membrane</keyword>
<keyword evidence="9 10" id="KW-0496">Mitochondrion</keyword>
<evidence type="ECO:0000256" key="7">
    <source>
        <dbReference type="ARBA" id="ARBA00023136"/>
    </source>
</evidence>
<dbReference type="GO" id="GO:0030964">
    <property type="term" value="C:NADH dehydrogenase complex"/>
    <property type="evidence" value="ECO:0007669"/>
    <property type="project" value="TreeGrafter"/>
</dbReference>
<sequence length="117" mass="14203">MYFFIILSSFPMFLSLMFFLINFYLSPKHMQKLEKSSPFECGFNPSTLSYNSFSLSFFLICLLFLLFDLEIILILPSIYSMFLMKFKWWKFSIFFLFFLLTIGLIFEFYNNALKWKI</sequence>
<dbReference type="EC" id="7.1.1.2" evidence="9"/>
<comment type="subcellular location">
    <subcellularLocation>
        <location evidence="1">Membrane</location>
    </subcellularLocation>
    <subcellularLocation>
        <location evidence="9">Mitochondrion membrane</location>
        <topology evidence="9">Multi-pass membrane protein</topology>
    </subcellularLocation>
</comment>
<keyword evidence="9" id="KW-0830">Ubiquinone</keyword>
<evidence type="ECO:0000256" key="5">
    <source>
        <dbReference type="ARBA" id="ARBA00022692"/>
    </source>
</evidence>
<dbReference type="PANTHER" id="PTHR11058:SF9">
    <property type="entry name" value="NADH-UBIQUINONE OXIDOREDUCTASE CHAIN 3"/>
    <property type="match status" value="1"/>
</dbReference>
<keyword evidence="9" id="KW-1278">Translocase</keyword>
<feature type="transmembrane region" description="Helical" evidence="9">
    <location>
        <begin position="6"/>
        <end position="25"/>
    </location>
</feature>
<evidence type="ECO:0000256" key="8">
    <source>
        <dbReference type="ARBA" id="ARBA00049551"/>
    </source>
</evidence>
<dbReference type="EMBL" id="MH422968">
    <property type="protein sequence ID" value="AYV97236.1"/>
    <property type="molecule type" value="Genomic_DNA"/>
</dbReference>
<keyword evidence="9" id="KW-0249">Electron transport</keyword>
<keyword evidence="5 9" id="KW-0812">Transmembrane</keyword>
<dbReference type="InterPro" id="IPR000440">
    <property type="entry name" value="NADH_UbQ/plastoQ_OxRdtase_su3"/>
</dbReference>
<reference evidence="10" key="2">
    <citation type="submission" date="2018-06" db="EMBL/GenBank/DDBJ databases">
        <authorList>
            <person name="Zheng B."/>
        </authorList>
    </citation>
    <scope>NUCLEOTIDE SEQUENCE</scope>
</reference>
<feature type="transmembrane region" description="Helical" evidence="9">
    <location>
        <begin position="88"/>
        <end position="109"/>
    </location>
</feature>
<keyword evidence="6 9" id="KW-1133">Transmembrane helix</keyword>
<dbReference type="GO" id="GO:0031966">
    <property type="term" value="C:mitochondrial membrane"/>
    <property type="evidence" value="ECO:0007669"/>
    <property type="project" value="UniProtKB-SubCell"/>
</dbReference>
<comment type="function">
    <text evidence="9">Core subunit of the mitochondrial membrane respiratory chain NADH dehydrogenase (Complex I) which catalyzes electron transfer from NADH through the respiratory chain, using ubiquinone as an electron acceptor. Essential for the catalytic activity of complex I.</text>
</comment>
<comment type="similarity">
    <text evidence="2 9">Belongs to the complex I subunit 3 family.</text>
</comment>
<gene>
    <name evidence="10" type="primary">nad3</name>
</gene>
<geneLocation type="mitochondrion" evidence="10"/>
<keyword evidence="4 9" id="KW-0813">Transport</keyword>
<dbReference type="Gene3D" id="1.20.58.1610">
    <property type="entry name" value="NADH:ubiquinone/plastoquinone oxidoreductase, chain 3"/>
    <property type="match status" value="1"/>
</dbReference>
<comment type="catalytic activity">
    <reaction evidence="8 9">
        <text>a ubiquinone + NADH + 5 H(+)(in) = a ubiquinol + NAD(+) + 4 H(+)(out)</text>
        <dbReference type="Rhea" id="RHEA:29091"/>
        <dbReference type="Rhea" id="RHEA-COMP:9565"/>
        <dbReference type="Rhea" id="RHEA-COMP:9566"/>
        <dbReference type="ChEBI" id="CHEBI:15378"/>
        <dbReference type="ChEBI" id="CHEBI:16389"/>
        <dbReference type="ChEBI" id="CHEBI:17976"/>
        <dbReference type="ChEBI" id="CHEBI:57540"/>
        <dbReference type="ChEBI" id="CHEBI:57945"/>
        <dbReference type="EC" id="7.1.1.2"/>
    </reaction>
</comment>
<evidence type="ECO:0000256" key="3">
    <source>
        <dbReference type="ARBA" id="ARBA00021007"/>
    </source>
</evidence>